<accession>A0A222FHA7</accession>
<proteinExistence type="predicted"/>
<protein>
    <recommendedName>
        <fullName evidence="3">DUF3168 domain-containing protein</fullName>
    </recommendedName>
</protein>
<keyword evidence="2" id="KW-1185">Reference proteome</keyword>
<dbReference type="AlphaFoldDB" id="A0A222FHA7"/>
<reference evidence="1 2" key="1">
    <citation type="submission" date="2017-07" db="EMBL/GenBank/DDBJ databases">
        <title>Annotated genome sequence of Bacterioplanes sanyensis isolated from Red Sea.</title>
        <authorList>
            <person name="Rehman Z.U."/>
        </authorList>
    </citation>
    <scope>NUCLEOTIDE SEQUENCE [LARGE SCALE GENOMIC DNA]</scope>
    <source>
        <strain evidence="1 2">NV9</strain>
    </source>
</reference>
<evidence type="ECO:0000313" key="1">
    <source>
        <dbReference type="EMBL" id="ASP37864.1"/>
    </source>
</evidence>
<evidence type="ECO:0000313" key="2">
    <source>
        <dbReference type="Proteomes" id="UP000202440"/>
    </source>
</evidence>
<organism evidence="1 2">
    <name type="scientific">Bacterioplanes sanyensis</name>
    <dbReference type="NCBI Taxonomy" id="1249553"/>
    <lineage>
        <taxon>Bacteria</taxon>
        <taxon>Pseudomonadati</taxon>
        <taxon>Pseudomonadota</taxon>
        <taxon>Gammaproteobacteria</taxon>
        <taxon>Oceanospirillales</taxon>
        <taxon>Oceanospirillaceae</taxon>
        <taxon>Bacterioplanes</taxon>
    </lineage>
</organism>
<sequence length="125" mass="14417">MNIESLLQAISTDLAQVDGVNTSKLGLEEAPNESDYPLVRIVPVRLSQETNSSGSRELEVHIYYGDTINNQTTLQQVYITNCQLERHIDERMRNGQWLAMNKQTEMQYEAQPEQKLFRSTYSLHI</sequence>
<dbReference type="Proteomes" id="UP000202440">
    <property type="component" value="Chromosome"/>
</dbReference>
<evidence type="ECO:0008006" key="3">
    <source>
        <dbReference type="Google" id="ProtNLM"/>
    </source>
</evidence>
<gene>
    <name evidence="1" type="ORF">CHH28_03875</name>
</gene>
<name>A0A222FHA7_9GAMM</name>
<dbReference type="KEGG" id="bsan:CHH28_03875"/>
<dbReference type="RefSeq" id="WP_094059073.1">
    <property type="nucleotide sequence ID" value="NZ_CP022530.1"/>
</dbReference>
<dbReference type="EMBL" id="CP022530">
    <property type="protein sequence ID" value="ASP37864.1"/>
    <property type="molecule type" value="Genomic_DNA"/>
</dbReference>